<dbReference type="EMBL" id="JASPKZ010004214">
    <property type="protein sequence ID" value="KAJ9590478.1"/>
    <property type="molecule type" value="Genomic_DNA"/>
</dbReference>
<dbReference type="AlphaFoldDB" id="A0AAD8A167"/>
<dbReference type="Proteomes" id="UP001233999">
    <property type="component" value="Unassembled WGS sequence"/>
</dbReference>
<accession>A0AAD8A167</accession>
<reference evidence="3" key="2">
    <citation type="submission" date="2023-05" db="EMBL/GenBank/DDBJ databases">
        <authorList>
            <person name="Fouks B."/>
        </authorList>
    </citation>
    <scope>NUCLEOTIDE SEQUENCE</scope>
    <source>
        <strain evidence="3">Stay&amp;Tobe</strain>
        <tissue evidence="3">Testes</tissue>
    </source>
</reference>
<dbReference type="PANTHER" id="PTHR11091:SF0">
    <property type="entry name" value="MALATE DEHYDROGENASE"/>
    <property type="match status" value="1"/>
</dbReference>
<evidence type="ECO:0000256" key="1">
    <source>
        <dbReference type="ARBA" id="ARBA00006056"/>
    </source>
</evidence>
<dbReference type="SUPFAM" id="SSF89733">
    <property type="entry name" value="L-sulfolactate dehydrogenase-like"/>
    <property type="match status" value="1"/>
</dbReference>
<evidence type="ECO:0000313" key="3">
    <source>
        <dbReference type="EMBL" id="KAJ9590478.1"/>
    </source>
</evidence>
<gene>
    <name evidence="3" type="ORF">L9F63_016509</name>
</gene>
<dbReference type="Pfam" id="PF02615">
    <property type="entry name" value="Ldh_2"/>
    <property type="match status" value="2"/>
</dbReference>
<evidence type="ECO:0000313" key="4">
    <source>
        <dbReference type="Proteomes" id="UP001233999"/>
    </source>
</evidence>
<keyword evidence="4" id="KW-1185">Reference proteome</keyword>
<name>A0AAD8A167_DIPPU</name>
<protein>
    <recommendedName>
        <fullName evidence="5">Malate dehydrogenase</fullName>
    </recommendedName>
</protein>
<dbReference type="Gene3D" id="1.10.1530.10">
    <property type="match status" value="1"/>
</dbReference>
<dbReference type="InterPro" id="IPR043143">
    <property type="entry name" value="Mal/L-sulf/L-lact_DH-like_NADP"/>
</dbReference>
<organism evidence="3 4">
    <name type="scientific">Diploptera punctata</name>
    <name type="common">Pacific beetle cockroach</name>
    <dbReference type="NCBI Taxonomy" id="6984"/>
    <lineage>
        <taxon>Eukaryota</taxon>
        <taxon>Metazoa</taxon>
        <taxon>Ecdysozoa</taxon>
        <taxon>Arthropoda</taxon>
        <taxon>Hexapoda</taxon>
        <taxon>Insecta</taxon>
        <taxon>Pterygota</taxon>
        <taxon>Neoptera</taxon>
        <taxon>Polyneoptera</taxon>
        <taxon>Dictyoptera</taxon>
        <taxon>Blattodea</taxon>
        <taxon>Blaberoidea</taxon>
        <taxon>Blaberidae</taxon>
        <taxon>Diplopterinae</taxon>
        <taxon>Diploptera</taxon>
    </lineage>
</organism>
<comment type="similarity">
    <text evidence="1">Belongs to the LDH2/MDH2 oxidoreductase family.</text>
</comment>
<dbReference type="InterPro" id="IPR036111">
    <property type="entry name" value="Mal/L-sulfo/L-lacto_DH-like_sf"/>
</dbReference>
<dbReference type="PANTHER" id="PTHR11091">
    <property type="entry name" value="OXIDOREDUCTASE-RELATED"/>
    <property type="match status" value="1"/>
</dbReference>
<dbReference type="Gene3D" id="3.30.1370.60">
    <property type="entry name" value="Hypothetical oxidoreductase yiak, domain 2"/>
    <property type="match status" value="1"/>
</dbReference>
<evidence type="ECO:0008006" key="5">
    <source>
        <dbReference type="Google" id="ProtNLM"/>
    </source>
</evidence>
<dbReference type="GO" id="GO:0016491">
    <property type="term" value="F:oxidoreductase activity"/>
    <property type="evidence" value="ECO:0007669"/>
    <property type="project" value="UniProtKB-KW"/>
</dbReference>
<comment type="caution">
    <text evidence="3">The sequence shown here is derived from an EMBL/GenBank/DDBJ whole genome shotgun (WGS) entry which is preliminary data.</text>
</comment>
<keyword evidence="2" id="KW-0560">Oxidoreductase</keyword>
<sequence>MLLRNRQHTLKDIFDLTGDRSDELTSTNQKDQLKKRMEMFLFNPKMIVSTKDAYDSATMFLKYEERRKSNMFLTTESELREFILKTLHVIGVDSEKSNIFATAMIESDKRGYTYEGLSHFKQYILDISGNVCLKNVRPKILSETASAAWVDGARALAPITAKFCIELAISKATKSGIGIVCVKNVTAVGHSAWINSSDKAGLGDNIISYSAPAGFDNFHLQLSSTALSKETLQSHMFNNINFNAEFGHGPNGKLTTKPQEIQAGKRQLPLGLTKTLGAVKGYGLAIVIEVLCGILSGSQFGPFIKESYELENESTNYGECLIVIDPKCFCFGFEIRLAEFLNTIRKLPPVDESKPVLIPGEMETFRLHLAEKQMGILYPSSVVEMTKFIANKLHIPPLKFKTLKA</sequence>
<proteinExistence type="inferred from homology"/>
<reference evidence="3" key="1">
    <citation type="journal article" date="2023" name="IScience">
        <title>Live-bearing cockroach genome reveals convergent evolutionary mechanisms linked to viviparity in insects and beyond.</title>
        <authorList>
            <person name="Fouks B."/>
            <person name="Harrison M.C."/>
            <person name="Mikhailova A.A."/>
            <person name="Marchal E."/>
            <person name="English S."/>
            <person name="Carruthers M."/>
            <person name="Jennings E.C."/>
            <person name="Chiamaka E.L."/>
            <person name="Frigard R.A."/>
            <person name="Pippel M."/>
            <person name="Attardo G.M."/>
            <person name="Benoit J.B."/>
            <person name="Bornberg-Bauer E."/>
            <person name="Tobe S.S."/>
        </authorList>
    </citation>
    <scope>NUCLEOTIDE SEQUENCE</scope>
    <source>
        <strain evidence="3">Stay&amp;Tobe</strain>
    </source>
</reference>
<evidence type="ECO:0000256" key="2">
    <source>
        <dbReference type="ARBA" id="ARBA00023002"/>
    </source>
</evidence>
<dbReference type="InterPro" id="IPR043144">
    <property type="entry name" value="Mal/L-sulf/L-lact_DH-like_ah"/>
</dbReference>
<dbReference type="InterPro" id="IPR003767">
    <property type="entry name" value="Malate/L-lactate_DH-like"/>
</dbReference>